<dbReference type="STRING" id="66851.MBORA_08440"/>
<feature type="domain" description="ABC transporter" evidence="4">
    <location>
        <begin position="8"/>
        <end position="243"/>
    </location>
</feature>
<dbReference type="SMART" id="SM00382">
    <property type="entry name" value="AAA"/>
    <property type="match status" value="1"/>
</dbReference>
<name>A0A166BCZ1_METOA</name>
<evidence type="ECO:0000259" key="4">
    <source>
        <dbReference type="PROSITE" id="PS50893"/>
    </source>
</evidence>
<dbReference type="FunFam" id="3.40.50.300:FF:000134">
    <property type="entry name" value="Iron-enterobactin ABC transporter ATP-binding protein"/>
    <property type="match status" value="1"/>
</dbReference>
<keyword evidence="2" id="KW-0547">Nucleotide-binding</keyword>
<keyword evidence="6" id="KW-1185">Reference proteome</keyword>
<dbReference type="RefSeq" id="WP_042694770.1">
    <property type="nucleotide sequence ID" value="NZ_CABMAB010000049.1"/>
</dbReference>
<dbReference type="InterPro" id="IPR003593">
    <property type="entry name" value="AAA+_ATPase"/>
</dbReference>
<organism evidence="5 6">
    <name type="scientific">Methanobrevibacter oralis</name>
    <dbReference type="NCBI Taxonomy" id="66851"/>
    <lineage>
        <taxon>Archaea</taxon>
        <taxon>Methanobacteriati</taxon>
        <taxon>Methanobacteriota</taxon>
        <taxon>Methanomada group</taxon>
        <taxon>Methanobacteria</taxon>
        <taxon>Methanobacteriales</taxon>
        <taxon>Methanobacteriaceae</taxon>
        <taxon>Methanobrevibacter</taxon>
    </lineage>
</organism>
<dbReference type="EMBL" id="LWMU01000057">
    <property type="protein sequence ID" value="KZX13168.1"/>
    <property type="molecule type" value="Genomic_DNA"/>
</dbReference>
<dbReference type="PANTHER" id="PTHR42734:SF19">
    <property type="entry name" value="IRON COMPOUNDS ABC TRANSPORTER, ATP-BINDING PROTEIN"/>
    <property type="match status" value="1"/>
</dbReference>
<proteinExistence type="predicted"/>
<dbReference type="InterPro" id="IPR050153">
    <property type="entry name" value="Metal_Ion_Import_ABC"/>
</dbReference>
<evidence type="ECO:0000256" key="1">
    <source>
        <dbReference type="ARBA" id="ARBA00022448"/>
    </source>
</evidence>
<gene>
    <name evidence="5" type="ORF">MBORA_08440</name>
</gene>
<reference evidence="6" key="1">
    <citation type="journal article" date="2016" name="Genome Announc.">
        <title>Draft Genome Sequences of Methanobrevibacter curvatus DSM11111, Methanobrevibacter cuticularis DSM11139, Methanobrevibacter filiformis DSM11501, and Methanobrevibacter oralis DSM7256.</title>
        <authorList>
            <person name="Poehlein A."/>
            <person name="Seedorf H."/>
        </authorList>
    </citation>
    <scope>NUCLEOTIDE SEQUENCE [LARGE SCALE GENOMIC DNA]</scope>
    <source>
        <strain evidence="6">DSM 7256 / JCM 30027 / ZR</strain>
    </source>
</reference>
<evidence type="ECO:0000313" key="6">
    <source>
        <dbReference type="Proteomes" id="UP000077428"/>
    </source>
</evidence>
<dbReference type="InterPro" id="IPR027417">
    <property type="entry name" value="P-loop_NTPase"/>
</dbReference>
<evidence type="ECO:0000256" key="2">
    <source>
        <dbReference type="ARBA" id="ARBA00022741"/>
    </source>
</evidence>
<dbReference type="Gene3D" id="3.40.50.300">
    <property type="entry name" value="P-loop containing nucleotide triphosphate hydrolases"/>
    <property type="match status" value="1"/>
</dbReference>
<dbReference type="PANTHER" id="PTHR42734">
    <property type="entry name" value="METAL TRANSPORT SYSTEM ATP-BINDING PROTEIN TM_0124-RELATED"/>
    <property type="match status" value="1"/>
</dbReference>
<keyword evidence="3 5" id="KW-0067">ATP-binding</keyword>
<sequence length="267" mass="30081">MVISDNLFDVKNISFSYDDEDIFSDISFSIKKGDVLCILGPNGTGKTTLIKCLNGLNNIDSGEILLNGKNIKYLSFSEISRHIAYIPQSHIPSFPFKVLDVVMMGRAPYLNLTDVPKKEDEKIALNSMKILGIEYLKDKEYTNLSGGERQLVFLARVLTQQPDILILDEPTSHLDFGNQIKLLEIIDKLAKSGLSIIMSSHFPDHTFLCSTKVAIMKDKRFIDFGSPQEVVTEENLKNIYSIDVKLIELDDNRKVCVSMKTNLDLNL</sequence>
<dbReference type="PATRIC" id="fig|66851.6.peg.931"/>
<evidence type="ECO:0000313" key="5">
    <source>
        <dbReference type="EMBL" id="KZX13168.1"/>
    </source>
</evidence>
<protein>
    <submittedName>
        <fullName evidence="5">ABC transporter ATP-binding protein</fullName>
    </submittedName>
</protein>
<dbReference type="AlphaFoldDB" id="A0A166BCZ1"/>
<evidence type="ECO:0000256" key="3">
    <source>
        <dbReference type="ARBA" id="ARBA00022840"/>
    </source>
</evidence>
<dbReference type="OrthoDB" id="24644at2157"/>
<dbReference type="GO" id="GO:0005524">
    <property type="term" value="F:ATP binding"/>
    <property type="evidence" value="ECO:0007669"/>
    <property type="project" value="UniProtKB-KW"/>
</dbReference>
<dbReference type="Pfam" id="PF00005">
    <property type="entry name" value="ABC_tran"/>
    <property type="match status" value="1"/>
</dbReference>
<dbReference type="PROSITE" id="PS50893">
    <property type="entry name" value="ABC_TRANSPORTER_2"/>
    <property type="match status" value="1"/>
</dbReference>
<keyword evidence="1" id="KW-0813">Transport</keyword>
<dbReference type="Proteomes" id="UP000077428">
    <property type="component" value="Unassembled WGS sequence"/>
</dbReference>
<dbReference type="CDD" id="cd03214">
    <property type="entry name" value="ABC_Iron-Siderophores_B12_Hemin"/>
    <property type="match status" value="1"/>
</dbReference>
<dbReference type="PROSITE" id="PS00211">
    <property type="entry name" value="ABC_TRANSPORTER_1"/>
    <property type="match status" value="1"/>
</dbReference>
<dbReference type="InterPro" id="IPR017871">
    <property type="entry name" value="ABC_transporter-like_CS"/>
</dbReference>
<accession>A0A166BCZ1</accession>
<dbReference type="SUPFAM" id="SSF52540">
    <property type="entry name" value="P-loop containing nucleoside triphosphate hydrolases"/>
    <property type="match status" value="1"/>
</dbReference>
<comment type="caution">
    <text evidence="5">The sequence shown here is derived from an EMBL/GenBank/DDBJ whole genome shotgun (WGS) entry which is preliminary data.</text>
</comment>
<dbReference type="GO" id="GO:0016887">
    <property type="term" value="F:ATP hydrolysis activity"/>
    <property type="evidence" value="ECO:0007669"/>
    <property type="project" value="InterPro"/>
</dbReference>
<dbReference type="InterPro" id="IPR003439">
    <property type="entry name" value="ABC_transporter-like_ATP-bd"/>
</dbReference>